<evidence type="ECO:0000259" key="1">
    <source>
        <dbReference type="Pfam" id="PF17648"/>
    </source>
</evidence>
<dbReference type="EMBL" id="JACCAA010000001">
    <property type="protein sequence ID" value="NYG59639.1"/>
    <property type="molecule type" value="Genomic_DNA"/>
</dbReference>
<dbReference type="PANTHER" id="PTHR38695">
    <property type="entry name" value="AMINO ACID PERMEASE_ SLC12A DOMAIN-CONTAINING PROTEIN"/>
    <property type="match status" value="1"/>
</dbReference>
<organism evidence="2 3">
    <name type="scientific">Nocardioides daedukensis</name>
    <dbReference type="NCBI Taxonomy" id="634462"/>
    <lineage>
        <taxon>Bacteria</taxon>
        <taxon>Bacillati</taxon>
        <taxon>Actinomycetota</taxon>
        <taxon>Actinomycetes</taxon>
        <taxon>Propionibacteriales</taxon>
        <taxon>Nocardioidaceae</taxon>
        <taxon>Nocardioides</taxon>
    </lineage>
</organism>
<proteinExistence type="predicted"/>
<dbReference type="InterPro" id="IPR040841">
    <property type="entry name" value="Luciferase_dom"/>
</dbReference>
<dbReference type="Gene3D" id="3.40.50.1820">
    <property type="entry name" value="alpha/beta hydrolase"/>
    <property type="match status" value="1"/>
</dbReference>
<dbReference type="Pfam" id="PF17648">
    <property type="entry name" value="Luciferase"/>
    <property type="match status" value="1"/>
</dbReference>
<dbReference type="AlphaFoldDB" id="A0A7Y9UU05"/>
<dbReference type="PANTHER" id="PTHR38695:SF1">
    <property type="entry name" value="AMINO ACID PERMEASE_ SLC12A DOMAIN-CONTAINING PROTEIN"/>
    <property type="match status" value="1"/>
</dbReference>
<sequence length="338" mass="35448">MTETSTAAVFVLLHEAGAPADARALVSALPAALSATTLAEVEGESAEALRGRIDEAAAGRPVIVAAHGHAVPALAAVVLADPAAFAGAAFVNGAFEPVEGAPLTGLPVFFALGEQDLEVPIPVQNVTWRWIISESGAPVTAHLDDGGHGPTTRTWAELVKWAEHRLARIAENGVGQVGVVGQADWSFGELPVRNSGGRPLVTWSVPQQQYTDQAMLPFQEKLFEKVSALDGVKLGDSDFAVPGARALLIENGSTDTARYLDAASGEFAHLHPWYDGSLHVVLPADKASDAITKGWAQPHMWAGTRFTEGFVLVYGPRNDAEVEIVAGIVDAGREYAAG</sequence>
<evidence type="ECO:0000313" key="2">
    <source>
        <dbReference type="EMBL" id="NYG59639.1"/>
    </source>
</evidence>
<dbReference type="Proteomes" id="UP000540656">
    <property type="component" value="Unassembled WGS sequence"/>
</dbReference>
<keyword evidence="3" id="KW-1185">Reference proteome</keyword>
<reference evidence="2 3" key="1">
    <citation type="submission" date="2020-07" db="EMBL/GenBank/DDBJ databases">
        <title>Sequencing the genomes of 1000 actinobacteria strains.</title>
        <authorList>
            <person name="Klenk H.-P."/>
        </authorList>
    </citation>
    <scope>NUCLEOTIDE SEQUENCE [LARGE SCALE GENOMIC DNA]</scope>
    <source>
        <strain evidence="2 3">DSM 23819</strain>
    </source>
</reference>
<feature type="domain" description="Luciferase" evidence="1">
    <location>
        <begin position="265"/>
        <end position="331"/>
    </location>
</feature>
<dbReference type="RefSeq" id="WP_179502664.1">
    <property type="nucleotide sequence ID" value="NZ_JACCAA010000001.1"/>
</dbReference>
<name>A0A7Y9UU05_9ACTN</name>
<protein>
    <submittedName>
        <fullName evidence="2">Phospholipase/carboxylesterase</fullName>
    </submittedName>
</protein>
<dbReference type="SUPFAM" id="SSF53474">
    <property type="entry name" value="alpha/beta-Hydrolases"/>
    <property type="match status" value="1"/>
</dbReference>
<accession>A0A7Y9UU05</accession>
<gene>
    <name evidence="2" type="ORF">BJ980_002562</name>
</gene>
<dbReference type="InterPro" id="IPR029058">
    <property type="entry name" value="AB_hydrolase_fold"/>
</dbReference>
<evidence type="ECO:0000313" key="3">
    <source>
        <dbReference type="Proteomes" id="UP000540656"/>
    </source>
</evidence>
<dbReference type="InterPro" id="IPR048273">
    <property type="entry name" value="Luciferase"/>
</dbReference>
<comment type="caution">
    <text evidence="2">The sequence shown here is derived from an EMBL/GenBank/DDBJ whole genome shotgun (WGS) entry which is preliminary data.</text>
</comment>